<dbReference type="AlphaFoldDB" id="A0A6M3KE22"/>
<dbReference type="GO" id="GO:0005576">
    <property type="term" value="C:extracellular region"/>
    <property type="evidence" value="ECO:0007669"/>
    <property type="project" value="UniProtKB-SubCell"/>
</dbReference>
<keyword evidence="2" id="KW-0964">Secreted</keyword>
<accession>A0A6M3KE22</accession>
<gene>
    <name evidence="4" type="ORF">MM415A00762_0004</name>
</gene>
<protein>
    <submittedName>
        <fullName evidence="4">Putative pre-toxin TG domain contining protein</fullName>
    </submittedName>
</protein>
<evidence type="ECO:0000256" key="2">
    <source>
        <dbReference type="ARBA" id="ARBA00022525"/>
    </source>
</evidence>
<evidence type="ECO:0000313" key="4">
    <source>
        <dbReference type="EMBL" id="QJA80197.1"/>
    </source>
</evidence>
<name>A0A6M3KE22_9ZZZZ</name>
<feature type="domain" description="Pre-toxin TG" evidence="3">
    <location>
        <begin position="70"/>
        <end position="133"/>
    </location>
</feature>
<evidence type="ECO:0000259" key="3">
    <source>
        <dbReference type="Pfam" id="PF14449"/>
    </source>
</evidence>
<dbReference type="InterPro" id="IPR027797">
    <property type="entry name" value="PT-TG_dom"/>
</dbReference>
<comment type="subcellular location">
    <subcellularLocation>
        <location evidence="1">Secreted</location>
    </subcellularLocation>
</comment>
<reference evidence="4" key="1">
    <citation type="submission" date="2020-03" db="EMBL/GenBank/DDBJ databases">
        <title>The deep terrestrial virosphere.</title>
        <authorList>
            <person name="Holmfeldt K."/>
            <person name="Nilsson E."/>
            <person name="Simone D."/>
            <person name="Lopez-Fernandez M."/>
            <person name="Wu X."/>
            <person name="de Brujin I."/>
            <person name="Lundin D."/>
            <person name="Andersson A."/>
            <person name="Bertilsson S."/>
            <person name="Dopson M."/>
        </authorList>
    </citation>
    <scope>NUCLEOTIDE SEQUENCE</scope>
    <source>
        <strain evidence="4">MM415A00762</strain>
    </source>
</reference>
<dbReference type="Pfam" id="PF14449">
    <property type="entry name" value="PT-TG"/>
    <property type="match status" value="1"/>
</dbReference>
<organism evidence="4">
    <name type="scientific">viral metagenome</name>
    <dbReference type="NCBI Taxonomy" id="1070528"/>
    <lineage>
        <taxon>unclassified sequences</taxon>
        <taxon>metagenomes</taxon>
        <taxon>organismal metagenomes</taxon>
    </lineage>
</organism>
<sequence length="412" mass="45843">MGYLSLDQWAIERDLLDAEALRGSVKPGADWWSQMEAKRAYERQLEALAAYDVMLREGAERGPSEEQVRQGVSSILDVIPGVGDVKSGVEAWTGKDPVTGDKLPGWARGLAALGALPLVPSLVYAGKMARGAKVPKGGVAKTLESLADADLVEVTGKGDEVRKWVPKGEVEGTGTDLGQWWRGEDGGWRFEIDDSGMEIKSHITKTTPERPGFLPLQDIIKHTDLFKAYPRLKKVNVEFDLGSHVSKPGGAFIADFGTDYGHMKIEAANSKDFKETLIHEIQHAIQEIEGFGKGGSPNQMPGIEIPKGKELSVDLLKEWQKVPREARKEFEGRRPRWSSMGLGRIDPDSVEAVERMVDFAEDHGLADLKKKALDWLSKSYEFEPDKFSNYERYMNLPGERESREVARRAVRR</sequence>
<dbReference type="EMBL" id="MT142411">
    <property type="protein sequence ID" value="QJA80197.1"/>
    <property type="molecule type" value="Genomic_DNA"/>
</dbReference>
<evidence type="ECO:0000256" key="1">
    <source>
        <dbReference type="ARBA" id="ARBA00004613"/>
    </source>
</evidence>
<proteinExistence type="predicted"/>